<feature type="transmembrane region" description="Helical" evidence="1">
    <location>
        <begin position="31"/>
        <end position="51"/>
    </location>
</feature>
<evidence type="ECO:0000256" key="1">
    <source>
        <dbReference type="SAM" id="Phobius"/>
    </source>
</evidence>
<gene>
    <name evidence="2" type="ORF">MU0053_002644</name>
</gene>
<accession>A0ABM9LT70</accession>
<dbReference type="Proteomes" id="UP001190465">
    <property type="component" value="Chromosome"/>
</dbReference>
<keyword evidence="1" id="KW-0812">Transmembrane</keyword>
<keyword evidence="1" id="KW-0472">Membrane</keyword>
<keyword evidence="3" id="KW-1185">Reference proteome</keyword>
<keyword evidence="1" id="KW-1133">Transmembrane helix</keyword>
<dbReference type="EMBL" id="OY726397">
    <property type="protein sequence ID" value="CAJ1504273.1"/>
    <property type="molecule type" value="Genomic_DNA"/>
</dbReference>
<protein>
    <submittedName>
        <fullName evidence="2">Uncharacterized protein</fullName>
    </submittedName>
</protein>
<name>A0ABM9LT70_9MYCO</name>
<proteinExistence type="predicted"/>
<reference evidence="2 3" key="1">
    <citation type="submission" date="2023-08" db="EMBL/GenBank/DDBJ databases">
        <authorList>
            <person name="Folkvardsen B D."/>
            <person name="Norman A."/>
        </authorList>
    </citation>
    <scope>NUCLEOTIDE SEQUENCE [LARGE SCALE GENOMIC DNA]</scope>
    <source>
        <strain evidence="2 3">Mu0053</strain>
    </source>
</reference>
<sequence>MTTAEQLRSGPEAGTARHAHREFVIAGVPWPAYKVVAILLALLVFALVILATADPSAAVLTATTAATTVWIAGGSRHHR</sequence>
<feature type="transmembrane region" description="Helical" evidence="1">
    <location>
        <begin position="57"/>
        <end position="73"/>
    </location>
</feature>
<evidence type="ECO:0000313" key="3">
    <source>
        <dbReference type="Proteomes" id="UP001190465"/>
    </source>
</evidence>
<evidence type="ECO:0000313" key="2">
    <source>
        <dbReference type="EMBL" id="CAJ1504273.1"/>
    </source>
</evidence>
<dbReference type="RefSeq" id="WP_308478100.1">
    <property type="nucleotide sequence ID" value="NZ_OY726397.1"/>
</dbReference>
<organism evidence="2 3">
    <name type="scientific">[Mycobacterium] burgundiense</name>
    <dbReference type="NCBI Taxonomy" id="3064286"/>
    <lineage>
        <taxon>Bacteria</taxon>
        <taxon>Bacillati</taxon>
        <taxon>Actinomycetota</taxon>
        <taxon>Actinomycetes</taxon>
        <taxon>Mycobacteriales</taxon>
        <taxon>Mycobacteriaceae</taxon>
        <taxon>Mycolicibacterium</taxon>
    </lineage>
</organism>